<protein>
    <submittedName>
        <fullName evidence="3">Uncharacterized protein</fullName>
    </submittedName>
</protein>
<comment type="caution">
    <text evidence="3">The sequence shown here is derived from an EMBL/GenBank/DDBJ whole genome shotgun (WGS) entry which is preliminary data.</text>
</comment>
<keyword evidence="2" id="KW-1133">Transmembrane helix</keyword>
<evidence type="ECO:0000256" key="2">
    <source>
        <dbReference type="SAM" id="Phobius"/>
    </source>
</evidence>
<proteinExistence type="predicted"/>
<evidence type="ECO:0000256" key="1">
    <source>
        <dbReference type="SAM" id="MobiDB-lite"/>
    </source>
</evidence>
<feature type="region of interest" description="Disordered" evidence="1">
    <location>
        <begin position="342"/>
        <end position="393"/>
    </location>
</feature>
<dbReference type="EMBL" id="LXMD01000027">
    <property type="protein sequence ID" value="OCG73085.1"/>
    <property type="molecule type" value="Genomic_DNA"/>
</dbReference>
<keyword evidence="2" id="KW-0472">Membrane</keyword>
<evidence type="ECO:0000313" key="3">
    <source>
        <dbReference type="EMBL" id="OCG73085.1"/>
    </source>
</evidence>
<feature type="region of interest" description="Disordered" evidence="1">
    <location>
        <begin position="222"/>
        <end position="267"/>
    </location>
</feature>
<feature type="compositionally biased region" description="Low complexity" evidence="1">
    <location>
        <begin position="365"/>
        <end position="380"/>
    </location>
</feature>
<dbReference type="Proteomes" id="UP000093355">
    <property type="component" value="Unassembled WGS sequence"/>
</dbReference>
<evidence type="ECO:0000313" key="4">
    <source>
        <dbReference type="Proteomes" id="UP000093355"/>
    </source>
</evidence>
<organism evidence="3 4">
    <name type="scientific">Microbacterium sediminis</name>
    <dbReference type="NCBI Taxonomy" id="904291"/>
    <lineage>
        <taxon>Bacteria</taxon>
        <taxon>Bacillati</taxon>
        <taxon>Actinomycetota</taxon>
        <taxon>Actinomycetes</taxon>
        <taxon>Micrococcales</taxon>
        <taxon>Microbacteriaceae</taxon>
        <taxon>Microbacterium</taxon>
    </lineage>
</organism>
<reference evidence="3 4" key="1">
    <citation type="submission" date="2016-05" db="EMBL/GenBank/DDBJ databases">
        <authorList>
            <person name="Lavstsen T."/>
            <person name="Jespersen J.S."/>
        </authorList>
    </citation>
    <scope>NUCLEOTIDE SEQUENCE [LARGE SCALE GENOMIC DNA]</scope>
    <source>
        <strain evidence="3 4">YLB-01</strain>
    </source>
</reference>
<dbReference type="RefSeq" id="WP_067027141.1">
    <property type="nucleotide sequence ID" value="NZ_CP038256.1"/>
</dbReference>
<keyword evidence="4" id="KW-1185">Reference proteome</keyword>
<accession>A0A1B9N915</accession>
<feature type="compositionally biased region" description="Low complexity" evidence="1">
    <location>
        <begin position="225"/>
        <end position="237"/>
    </location>
</feature>
<keyword evidence="2" id="KW-0812">Transmembrane</keyword>
<gene>
    <name evidence="3" type="ORF">A7J15_09005</name>
</gene>
<feature type="transmembrane region" description="Helical" evidence="2">
    <location>
        <begin position="318"/>
        <end position="337"/>
    </location>
</feature>
<name>A0A1B9N915_9MICO</name>
<dbReference type="OrthoDB" id="5081882at2"/>
<dbReference type="AlphaFoldDB" id="A0A1B9N915"/>
<sequence>MTWDRMLTGEAERGEPLGDVYRPIRRLSLAEAPVAGELAVAGDETVVLADVDAIAGWDGWQHAGSHHVYAVRDVVRRRGGHDAVLPRCVRPLDEAIARAELGGGEVVTLAVSLLRGAAEARDVARLHGSPPPTGAWWLLADARPVFVPALPGAPPGDEPGASAARIVAAVADALDDRVVRRLLDEVGGVLLDGAPTTTLEPLEDRLFDACAPRPLDRLLRDEAGAVQRPAAPEAVAPRRTRRELRASRSGRPPRELGAGGWTAGAETRAAVRASERASRLDLREMVDAALAGRVADGVSSVIAAVRDRVRALRARRGAPLILGGIAAGAVLMIGLMWPTDEPASAEPGADGATASPTAGPEPSRAPAGGTEEEPGAPAEEAPGDDDPAAEDPVASGERLLDGLAACAAAGDAECASVRAPNADALELAPGDAALLPAAERAVTPLDDFGDIAVVQVASVDGEAGVVPQSIVLERVADEDDRWAIRAVHDLAPVSSTSPDDEGAG</sequence>